<dbReference type="PANTHER" id="PTHR18934:SF99">
    <property type="entry name" value="ATP-DEPENDENT RNA HELICASE DHX37-RELATED"/>
    <property type="match status" value="1"/>
</dbReference>
<dbReference type="Pfam" id="PF11898">
    <property type="entry name" value="DUF3418"/>
    <property type="match status" value="1"/>
</dbReference>
<gene>
    <name evidence="10" type="ORF">SAMN02746065_11370</name>
</gene>
<dbReference type="SMART" id="SM00382">
    <property type="entry name" value="AAA"/>
    <property type="match status" value="1"/>
</dbReference>
<keyword evidence="11" id="KW-1185">Reference proteome</keyword>
<dbReference type="SMART" id="SM00847">
    <property type="entry name" value="HA2"/>
    <property type="match status" value="1"/>
</dbReference>
<feature type="domain" description="Helicase C-terminal" evidence="9">
    <location>
        <begin position="281"/>
        <end position="449"/>
    </location>
</feature>
<dbReference type="SUPFAM" id="SSF52540">
    <property type="entry name" value="P-loop containing nucleoside triphosphate hydrolases"/>
    <property type="match status" value="1"/>
</dbReference>
<evidence type="ECO:0000256" key="6">
    <source>
        <dbReference type="ARBA" id="ARBA00022840"/>
    </source>
</evidence>
<protein>
    <recommendedName>
        <fullName evidence="1">RNA helicase</fullName>
        <ecNumber evidence="1">3.6.4.13</ecNumber>
    </recommendedName>
</protein>
<dbReference type="EC" id="3.6.4.13" evidence="1"/>
<dbReference type="Pfam" id="PF21010">
    <property type="entry name" value="HA2_C"/>
    <property type="match status" value="1"/>
</dbReference>
<dbReference type="InterPro" id="IPR011545">
    <property type="entry name" value="DEAD/DEAH_box_helicase_dom"/>
</dbReference>
<evidence type="ECO:0000259" key="8">
    <source>
        <dbReference type="PROSITE" id="PS51192"/>
    </source>
</evidence>
<dbReference type="NCBIfam" id="TIGR01967">
    <property type="entry name" value="DEAH_box_HrpA"/>
    <property type="match status" value="1"/>
</dbReference>
<dbReference type="GO" id="GO:0003723">
    <property type="term" value="F:RNA binding"/>
    <property type="evidence" value="ECO:0007669"/>
    <property type="project" value="TreeGrafter"/>
</dbReference>
<keyword evidence="4" id="KW-0378">Hydrolase</keyword>
<dbReference type="GO" id="GO:0006397">
    <property type="term" value="P:mRNA processing"/>
    <property type="evidence" value="ECO:0007669"/>
    <property type="project" value="UniProtKB-KW"/>
</dbReference>
<reference evidence="10 11" key="1">
    <citation type="submission" date="2017-04" db="EMBL/GenBank/DDBJ databases">
        <authorList>
            <person name="Afonso C.L."/>
            <person name="Miller P.J."/>
            <person name="Scott M.A."/>
            <person name="Spackman E."/>
            <person name="Goraichik I."/>
            <person name="Dimitrov K.M."/>
            <person name="Suarez D.L."/>
            <person name="Swayne D.E."/>
        </authorList>
    </citation>
    <scope>NUCLEOTIDE SEQUENCE [LARGE SCALE GENOMIC DNA]</scope>
    <source>
        <strain evidence="10 11">DSM 3385</strain>
    </source>
</reference>
<evidence type="ECO:0000256" key="2">
    <source>
        <dbReference type="ARBA" id="ARBA00022664"/>
    </source>
</evidence>
<dbReference type="GO" id="GO:0005524">
    <property type="term" value="F:ATP binding"/>
    <property type="evidence" value="ECO:0007669"/>
    <property type="project" value="UniProtKB-KW"/>
</dbReference>
<keyword evidence="6" id="KW-0067">ATP-binding</keyword>
<dbReference type="PROSITE" id="PS51192">
    <property type="entry name" value="HELICASE_ATP_BIND_1"/>
    <property type="match status" value="1"/>
</dbReference>
<dbReference type="FunFam" id="3.40.50.300:FF:000615">
    <property type="entry name" value="pre-mRNA-splicing factor ATP-dependent RNA helicase DEAH7"/>
    <property type="match status" value="1"/>
</dbReference>
<dbReference type="PROSITE" id="PS51194">
    <property type="entry name" value="HELICASE_CTER"/>
    <property type="match status" value="1"/>
</dbReference>
<name>A0A1W2CQF0_9BACT</name>
<dbReference type="GO" id="GO:0003724">
    <property type="term" value="F:RNA helicase activity"/>
    <property type="evidence" value="ECO:0007669"/>
    <property type="project" value="UniProtKB-EC"/>
</dbReference>
<dbReference type="CDD" id="cd18791">
    <property type="entry name" value="SF2_C_RHA"/>
    <property type="match status" value="1"/>
</dbReference>
<dbReference type="InterPro" id="IPR024590">
    <property type="entry name" value="HrpA_C"/>
</dbReference>
<evidence type="ECO:0000313" key="11">
    <source>
        <dbReference type="Proteomes" id="UP000192418"/>
    </source>
</evidence>
<dbReference type="InterPro" id="IPR003593">
    <property type="entry name" value="AAA+_ATPase"/>
</dbReference>
<organism evidence="10 11">
    <name type="scientific">Desulfocicer vacuolatum DSM 3385</name>
    <dbReference type="NCBI Taxonomy" id="1121400"/>
    <lineage>
        <taxon>Bacteria</taxon>
        <taxon>Pseudomonadati</taxon>
        <taxon>Thermodesulfobacteriota</taxon>
        <taxon>Desulfobacteria</taxon>
        <taxon>Desulfobacterales</taxon>
        <taxon>Desulfobacteraceae</taxon>
        <taxon>Desulfocicer</taxon>
    </lineage>
</organism>
<dbReference type="InterPro" id="IPR001650">
    <property type="entry name" value="Helicase_C-like"/>
</dbReference>
<dbReference type="Gene3D" id="3.40.50.300">
    <property type="entry name" value="P-loop containing nucleotide triphosphate hydrolases"/>
    <property type="match status" value="2"/>
</dbReference>
<dbReference type="Proteomes" id="UP000192418">
    <property type="component" value="Unassembled WGS sequence"/>
</dbReference>
<dbReference type="STRING" id="1121400.SAMN02746065_11370"/>
<keyword evidence="2" id="KW-0507">mRNA processing</keyword>
<dbReference type="InterPro" id="IPR007502">
    <property type="entry name" value="Helicase-assoc_dom"/>
</dbReference>
<evidence type="ECO:0000256" key="5">
    <source>
        <dbReference type="ARBA" id="ARBA00022806"/>
    </source>
</evidence>
<dbReference type="Pfam" id="PF00270">
    <property type="entry name" value="DEAD"/>
    <property type="match status" value="1"/>
</dbReference>
<dbReference type="SMART" id="SM00487">
    <property type="entry name" value="DEXDc"/>
    <property type="match status" value="1"/>
</dbReference>
<dbReference type="InterPro" id="IPR014001">
    <property type="entry name" value="Helicase_ATP-bd"/>
</dbReference>
<feature type="domain" description="Helicase ATP-binding" evidence="8">
    <location>
        <begin position="89"/>
        <end position="252"/>
    </location>
</feature>
<dbReference type="EMBL" id="FWXY01000013">
    <property type="protein sequence ID" value="SMC87487.1"/>
    <property type="molecule type" value="Genomic_DNA"/>
</dbReference>
<dbReference type="Pfam" id="PF07717">
    <property type="entry name" value="OB_NTP_bind"/>
    <property type="match status" value="1"/>
</dbReference>
<dbReference type="Gene3D" id="1.20.120.1080">
    <property type="match status" value="1"/>
</dbReference>
<evidence type="ECO:0000256" key="7">
    <source>
        <dbReference type="ARBA" id="ARBA00047984"/>
    </source>
</evidence>
<dbReference type="InterPro" id="IPR010222">
    <property type="entry name" value="RNA_helicase_HrpA"/>
</dbReference>
<dbReference type="GO" id="GO:0016787">
    <property type="term" value="F:hydrolase activity"/>
    <property type="evidence" value="ECO:0007669"/>
    <property type="project" value="UniProtKB-KW"/>
</dbReference>
<keyword evidence="3" id="KW-0547">Nucleotide-binding</keyword>
<evidence type="ECO:0000256" key="1">
    <source>
        <dbReference type="ARBA" id="ARBA00012552"/>
    </source>
</evidence>
<evidence type="ECO:0000313" key="10">
    <source>
        <dbReference type="EMBL" id="SMC87487.1"/>
    </source>
</evidence>
<dbReference type="RefSeq" id="WP_084069814.1">
    <property type="nucleotide sequence ID" value="NZ_FWXY01000013.1"/>
</dbReference>
<evidence type="ECO:0000256" key="3">
    <source>
        <dbReference type="ARBA" id="ARBA00022741"/>
    </source>
</evidence>
<dbReference type="Pfam" id="PF00271">
    <property type="entry name" value="Helicase_C"/>
    <property type="match status" value="1"/>
</dbReference>
<dbReference type="InterPro" id="IPR027417">
    <property type="entry name" value="P-loop_NTPase"/>
</dbReference>
<evidence type="ECO:0000256" key="4">
    <source>
        <dbReference type="ARBA" id="ARBA00022801"/>
    </source>
</evidence>
<proteinExistence type="predicted"/>
<accession>A0A1W2CQF0</accession>
<dbReference type="InterPro" id="IPR011709">
    <property type="entry name" value="DEAD-box_helicase_OB_fold"/>
</dbReference>
<dbReference type="SMART" id="SM00490">
    <property type="entry name" value="HELICc"/>
    <property type="match status" value="1"/>
</dbReference>
<evidence type="ECO:0000259" key="9">
    <source>
        <dbReference type="PROSITE" id="PS51194"/>
    </source>
</evidence>
<sequence>MKEIKKIEKLLNRVMCVDRPHLIRGLRGLKKKGAGNAGKRDAGEKEKQAARLYNRALRSAALRTARAKSIPRIVDFPDLPITHKKDEIIHALKHHRVVIIAGETGSGKTTQIPKFCMEAGRGAAGRIGCTQPRRIAAITVAKRLAEELREELGRSVGYKIRFDDRSSQKSIIKVMTDGILLAETQKDPFLNEYDTLIVDEAHERSLNIDFTLGILRDLVQKRRDLKLVITSATIDTEKFSKAFDGAPVIEVSGRMYPVELRYMPVQNHDDPDQDDQGYVEAAVDAVDMIHRESRQGDILMFMPTEQDITEAIELLRGRQYPGVTVLPLYARLSAHEQAKVFSRGPGRKIIVSTNVAETSLTIPGIKYVVDSGLARIPHYSPRTRTTALPVSPISRSSADQRKGRCGRVSNGVCIRLYDEADYGARALFTSPEILRSNLAEVILRMISLGLGDVASFPFIDAPASKSIKDGFDTLMELGAICTTQKRGKKSYTLTRKGRVMAGIPVDPKLSRILIEAEERGCLEEASVIASALSIADLRQRPQDKTQQADQKHALFKDPASDFITLLNIWKACHGAEKRLKSRNGLRKFCKEHYLSFKRLREWKDIHGQIMSVLREHGITGKNKISLTTGTKGLKAKEFDIGGPLYIELHKSLLCGYLANIAHKKEKHIFQAAKGQKAMIFPGSGIFNKAGNWIVAAEFVETSQLFARTAANIDPDWLEELAGPLCTRTHASPHWEKKRGEVVATEQVSLFGLVIVPERRVSYGAINPEEAGDIFIRSALVEGEVPRRFPFMDHNQELMDGLSKLEEKIRKRDILASDDEIFFFYKERLEMPFYNLKTFARYLKKRREDTFLRMTLGDLQKNQPDEDHLASLPDSLEMGMTRFDLEYGFDPGAEHDGVTLKVPAMSAGSVKNASLEYLVPGLFKEKITALIKNLPKKYRVLLMPVSTKAQIIVKEMSHRDRPLFSELSQFINRRFGVNVPASAWSDKGLEDHLKMRISIRDEKDREIAASRDKGVLKNFSDTMFPREDAFEKVCAAYEKENIVSWTLGDLPVSVPVEAAEGYTYGVYPALTREGDRVDLRLFKKQGAARASHREGVKKLYELVYESDINALKKDLKRTRKLKKYAVLVGGELSFDRALFNCVMRHLFLKEIRTRHDFESHAGDTIPQLYDIGQKLVSGVEQLCEAHDKTMETLKQIQLKNISRPQISQWVGRLESAVTALIPNGFLEIYTLERIPHLRRYVMAIGIRAQRGMVDFNRDQQKAAAVEKYTTRLNEMLNSLSVDSSREKADAIEEFFWMIEEYKVSQFAQELKTPVKISPKRLEERCRAISLMV</sequence>
<comment type="catalytic activity">
    <reaction evidence="7">
        <text>ATP + H2O = ADP + phosphate + H(+)</text>
        <dbReference type="Rhea" id="RHEA:13065"/>
        <dbReference type="ChEBI" id="CHEBI:15377"/>
        <dbReference type="ChEBI" id="CHEBI:15378"/>
        <dbReference type="ChEBI" id="CHEBI:30616"/>
        <dbReference type="ChEBI" id="CHEBI:43474"/>
        <dbReference type="ChEBI" id="CHEBI:456216"/>
        <dbReference type="EC" id="3.6.4.13"/>
    </reaction>
</comment>
<dbReference type="OrthoDB" id="9805617at2"/>
<keyword evidence="5 10" id="KW-0347">Helicase</keyword>
<dbReference type="FunFam" id="1.20.120.1080:FF:000005">
    <property type="entry name" value="ATP-dependent helicase HrpA"/>
    <property type="match status" value="1"/>
</dbReference>
<dbReference type="PANTHER" id="PTHR18934">
    <property type="entry name" value="ATP-DEPENDENT RNA HELICASE"/>
    <property type="match status" value="1"/>
</dbReference>